<dbReference type="Proteomes" id="UP000198948">
    <property type="component" value="Unassembled WGS sequence"/>
</dbReference>
<evidence type="ECO:0000256" key="4">
    <source>
        <dbReference type="ARBA" id="ARBA00037164"/>
    </source>
</evidence>
<keyword evidence="2" id="KW-0902">Two-component regulatory system</keyword>
<sequence>MIPIYICDDEQKHRDFISNEISNYCSIKGYDMKIVAIHSDPTLLLEEIDDYSQAGIYFLDVNLNHEELNGFQLGREIRKKDTRGFIIYITTHSELSFETFKYRIEAMDYILKDEFVAIPTRIRQCIDSVQERIQNNQSDNQEYFVAKTLGELHHIPIDDILFFETSGNKHRIILHTENQELEFFGKLDETSEKLGNLFVRSHRSYLVNKKNIQTVDLKNNVIILLNGQQCLLSRKMKKYFKE</sequence>
<dbReference type="OrthoDB" id="9809318at2"/>
<keyword evidence="1" id="KW-0963">Cytoplasm</keyword>
<name>A0A1H9QL59_9LACT</name>
<feature type="domain" description="HTH LytTR-type" evidence="7">
    <location>
        <begin position="144"/>
        <end position="242"/>
    </location>
</feature>
<dbReference type="InterPro" id="IPR001789">
    <property type="entry name" value="Sig_transdc_resp-reg_receiver"/>
</dbReference>
<evidence type="ECO:0000256" key="3">
    <source>
        <dbReference type="ARBA" id="ARBA00023159"/>
    </source>
</evidence>
<evidence type="ECO:0000313" key="9">
    <source>
        <dbReference type="Proteomes" id="UP000198948"/>
    </source>
</evidence>
<evidence type="ECO:0000313" key="8">
    <source>
        <dbReference type="EMBL" id="SER61256.1"/>
    </source>
</evidence>
<feature type="modified residue" description="4-aspartylphosphate" evidence="5">
    <location>
        <position position="60"/>
    </location>
</feature>
<dbReference type="PROSITE" id="PS50110">
    <property type="entry name" value="RESPONSE_REGULATORY"/>
    <property type="match status" value="1"/>
</dbReference>
<evidence type="ECO:0000256" key="1">
    <source>
        <dbReference type="ARBA" id="ARBA00022490"/>
    </source>
</evidence>
<comment type="function">
    <text evidence="4">Required for high-level post-exponential phase expression of a series of secreted proteins.</text>
</comment>
<protein>
    <submittedName>
        <fullName evidence="8">Two component transcriptional regulator, LytTR family</fullName>
    </submittedName>
</protein>
<dbReference type="EMBL" id="FOHA01000002">
    <property type="protein sequence ID" value="SER61256.1"/>
    <property type="molecule type" value="Genomic_DNA"/>
</dbReference>
<dbReference type="SMART" id="SM00448">
    <property type="entry name" value="REC"/>
    <property type="match status" value="1"/>
</dbReference>
<dbReference type="GO" id="GO:0000156">
    <property type="term" value="F:phosphorelay response regulator activity"/>
    <property type="evidence" value="ECO:0007669"/>
    <property type="project" value="InterPro"/>
</dbReference>
<dbReference type="InterPro" id="IPR046947">
    <property type="entry name" value="LytR-like"/>
</dbReference>
<reference evidence="8 9" key="1">
    <citation type="submission" date="2016-10" db="EMBL/GenBank/DDBJ databases">
        <authorList>
            <person name="de Groot N.N."/>
        </authorList>
    </citation>
    <scope>NUCLEOTIDE SEQUENCE [LARGE SCALE GENOMIC DNA]</scope>
    <source>
        <strain evidence="8 9">DSM 13760</strain>
    </source>
</reference>
<dbReference type="SUPFAM" id="SSF52172">
    <property type="entry name" value="CheY-like"/>
    <property type="match status" value="1"/>
</dbReference>
<gene>
    <name evidence="8" type="ORF">SAMN04488559_102151</name>
</gene>
<evidence type="ECO:0000256" key="2">
    <source>
        <dbReference type="ARBA" id="ARBA00023012"/>
    </source>
</evidence>
<evidence type="ECO:0000259" key="7">
    <source>
        <dbReference type="PROSITE" id="PS50930"/>
    </source>
</evidence>
<dbReference type="Gene3D" id="3.40.50.2300">
    <property type="match status" value="1"/>
</dbReference>
<dbReference type="STRING" id="142588.SAMN04488559_102151"/>
<organism evidence="8 9">
    <name type="scientific">Isobaculum melis</name>
    <dbReference type="NCBI Taxonomy" id="142588"/>
    <lineage>
        <taxon>Bacteria</taxon>
        <taxon>Bacillati</taxon>
        <taxon>Bacillota</taxon>
        <taxon>Bacilli</taxon>
        <taxon>Lactobacillales</taxon>
        <taxon>Carnobacteriaceae</taxon>
        <taxon>Isobaculum</taxon>
    </lineage>
</organism>
<dbReference type="RefSeq" id="WP_092649997.1">
    <property type="nucleotide sequence ID" value="NZ_FOHA01000002.1"/>
</dbReference>
<keyword evidence="9" id="KW-1185">Reference proteome</keyword>
<dbReference type="AlphaFoldDB" id="A0A1H9QL59"/>
<dbReference type="PROSITE" id="PS50930">
    <property type="entry name" value="HTH_LYTTR"/>
    <property type="match status" value="1"/>
</dbReference>
<dbReference type="GO" id="GO:0003677">
    <property type="term" value="F:DNA binding"/>
    <property type="evidence" value="ECO:0007669"/>
    <property type="project" value="InterPro"/>
</dbReference>
<evidence type="ECO:0000256" key="5">
    <source>
        <dbReference type="PROSITE-ProRule" id="PRU00169"/>
    </source>
</evidence>
<accession>A0A1H9QL59</accession>
<evidence type="ECO:0000259" key="6">
    <source>
        <dbReference type="PROSITE" id="PS50110"/>
    </source>
</evidence>
<dbReference type="Pfam" id="PF00072">
    <property type="entry name" value="Response_reg"/>
    <property type="match status" value="1"/>
</dbReference>
<dbReference type="InterPro" id="IPR007492">
    <property type="entry name" value="LytTR_DNA-bd_dom"/>
</dbReference>
<feature type="domain" description="Response regulatory" evidence="6">
    <location>
        <begin position="3"/>
        <end position="127"/>
    </location>
</feature>
<dbReference type="SMART" id="SM00850">
    <property type="entry name" value="LytTR"/>
    <property type="match status" value="1"/>
</dbReference>
<proteinExistence type="predicted"/>
<dbReference type="PANTHER" id="PTHR37299:SF3">
    <property type="entry name" value="STAGE 0 SPORULATION PROTEIN A HOMOLOG"/>
    <property type="match status" value="1"/>
</dbReference>
<dbReference type="PANTHER" id="PTHR37299">
    <property type="entry name" value="TRANSCRIPTIONAL REGULATOR-RELATED"/>
    <property type="match status" value="1"/>
</dbReference>
<dbReference type="Gene3D" id="2.40.50.1020">
    <property type="entry name" value="LytTr DNA-binding domain"/>
    <property type="match status" value="1"/>
</dbReference>
<dbReference type="Pfam" id="PF04397">
    <property type="entry name" value="LytTR"/>
    <property type="match status" value="1"/>
</dbReference>
<keyword evidence="3" id="KW-0010">Activator</keyword>
<dbReference type="InterPro" id="IPR011006">
    <property type="entry name" value="CheY-like_superfamily"/>
</dbReference>
<keyword evidence="5" id="KW-0597">Phosphoprotein</keyword>